<proteinExistence type="predicted"/>
<dbReference type="PANTHER" id="PTHR33055:SF3">
    <property type="entry name" value="PUTATIVE TRANSPOSASE FOR IS117-RELATED"/>
    <property type="match status" value="1"/>
</dbReference>
<evidence type="ECO:0000259" key="2">
    <source>
        <dbReference type="Pfam" id="PF02371"/>
    </source>
</evidence>
<dbReference type="Pfam" id="PF01548">
    <property type="entry name" value="DEDD_Tnp_IS110"/>
    <property type="match status" value="1"/>
</dbReference>
<dbReference type="InterPro" id="IPR002525">
    <property type="entry name" value="Transp_IS110-like_N"/>
</dbReference>
<evidence type="ECO:0000313" key="4">
    <source>
        <dbReference type="Proteomes" id="UP000301751"/>
    </source>
</evidence>
<evidence type="ECO:0000259" key="1">
    <source>
        <dbReference type="Pfam" id="PF01548"/>
    </source>
</evidence>
<protein>
    <submittedName>
        <fullName evidence="3">IS110 family transposase</fullName>
    </submittedName>
</protein>
<accession>A0A480B5M3</accession>
<dbReference type="PANTHER" id="PTHR33055">
    <property type="entry name" value="TRANSPOSASE FOR INSERTION SEQUENCE ELEMENT IS1111A"/>
    <property type="match status" value="1"/>
</dbReference>
<dbReference type="GO" id="GO:0004803">
    <property type="term" value="F:transposase activity"/>
    <property type="evidence" value="ECO:0007669"/>
    <property type="project" value="InterPro"/>
</dbReference>
<dbReference type="AlphaFoldDB" id="A0A480B5M3"/>
<keyword evidence="4" id="KW-1185">Reference proteome</keyword>
<dbReference type="GO" id="GO:0006313">
    <property type="term" value="P:DNA transposition"/>
    <property type="evidence" value="ECO:0007669"/>
    <property type="project" value="InterPro"/>
</dbReference>
<dbReference type="Proteomes" id="UP000301751">
    <property type="component" value="Unassembled WGS sequence"/>
</dbReference>
<comment type="caution">
    <text evidence="3">The sequence shown here is derived from an EMBL/GenBank/DDBJ whole genome shotgun (WGS) entry which is preliminary data.</text>
</comment>
<evidence type="ECO:0000313" key="3">
    <source>
        <dbReference type="EMBL" id="GCL66378.1"/>
    </source>
</evidence>
<dbReference type="RefSeq" id="WP_162520951.1">
    <property type="nucleotide sequence ID" value="NZ_BJCL01000048.1"/>
</dbReference>
<dbReference type="InterPro" id="IPR047650">
    <property type="entry name" value="Transpos_IS110"/>
</dbReference>
<dbReference type="InterPro" id="IPR003346">
    <property type="entry name" value="Transposase_20"/>
</dbReference>
<dbReference type="GO" id="GO:0003677">
    <property type="term" value="F:DNA binding"/>
    <property type="evidence" value="ECO:0007669"/>
    <property type="project" value="InterPro"/>
</dbReference>
<organism evidence="3 4">
    <name type="scientific">Pseudaquabacterium pictum</name>
    <dbReference type="NCBI Taxonomy" id="2315236"/>
    <lineage>
        <taxon>Bacteria</taxon>
        <taxon>Pseudomonadati</taxon>
        <taxon>Pseudomonadota</taxon>
        <taxon>Betaproteobacteria</taxon>
        <taxon>Burkholderiales</taxon>
        <taxon>Sphaerotilaceae</taxon>
        <taxon>Pseudaquabacterium</taxon>
    </lineage>
</organism>
<sequence>MQSFLGVDVSKAKLDVALLLPNDKFRSKVFANDRSGHQALVQWLLVQLPGGLQSLHICMESTGSYHEALACVMHDQGLIVSVVNPLLVKRFAESNGQRNKTDAADAKCLAQFCREKRPERWEAPSVGVRALQALVARLETLQDMRLAECNRRDVAHASVIESIAGVIAELDAAIAQVKAQIAKTIDDDPDLKRRAQLLDTIPGLGEKSIAQLLAYIGRPERFRNVKAVTAFASLTPLIRQSGTSLDKRRGTHPMGHQELKRALYFPAMVAGRHNPLVAMFWNRLKAQGKPGKVIVVACMHKLLAIAYGVLRSGKPFNADHLKPSAA</sequence>
<dbReference type="Pfam" id="PF02371">
    <property type="entry name" value="Transposase_20"/>
    <property type="match status" value="1"/>
</dbReference>
<feature type="domain" description="Transposase IS116/IS110/IS902 C-terminal" evidence="2">
    <location>
        <begin position="195"/>
        <end position="280"/>
    </location>
</feature>
<feature type="domain" description="Transposase IS110-like N-terminal" evidence="1">
    <location>
        <begin position="5"/>
        <end position="151"/>
    </location>
</feature>
<reference evidence="4" key="1">
    <citation type="submission" date="2019-03" db="EMBL/GenBank/DDBJ databases">
        <title>Aquabacterium pictum sp.nov., the first bacteriochlorophyll a-containing freshwater bacterium in the genus Aquabacterium of the class Betaproteobacteria.</title>
        <authorList>
            <person name="Hirose S."/>
            <person name="Tank M."/>
            <person name="Hara E."/>
            <person name="Tamaki H."/>
            <person name="Takaichi S."/>
            <person name="Haruta S."/>
            <person name="Hanada S."/>
        </authorList>
    </citation>
    <scope>NUCLEOTIDE SEQUENCE [LARGE SCALE GENOMIC DNA]</scope>
    <source>
        <strain evidence="4">W35</strain>
    </source>
</reference>
<name>A0A480B5M3_9BURK</name>
<gene>
    <name evidence="3" type="ORF">AQPW35_54590</name>
</gene>
<dbReference type="EMBL" id="BJCL01000048">
    <property type="protein sequence ID" value="GCL66378.1"/>
    <property type="molecule type" value="Genomic_DNA"/>
</dbReference>